<feature type="chain" id="PRO_5039047994" evidence="1">
    <location>
        <begin position="23"/>
        <end position="365"/>
    </location>
</feature>
<protein>
    <submittedName>
        <fullName evidence="2">Uncharacterized protein</fullName>
    </submittedName>
</protein>
<proteinExistence type="predicted"/>
<organism evidence="2 3">
    <name type="scientific">Veillonella tobetsuensis</name>
    <dbReference type="NCBI Taxonomy" id="1110546"/>
    <lineage>
        <taxon>Bacteria</taxon>
        <taxon>Bacillati</taxon>
        <taxon>Bacillota</taxon>
        <taxon>Negativicutes</taxon>
        <taxon>Veillonellales</taxon>
        <taxon>Veillonellaceae</taxon>
        <taxon>Veillonella</taxon>
    </lineage>
</organism>
<evidence type="ECO:0000313" key="3">
    <source>
        <dbReference type="Proteomes" id="UP000303581"/>
    </source>
</evidence>
<evidence type="ECO:0000256" key="1">
    <source>
        <dbReference type="SAM" id="SignalP"/>
    </source>
</evidence>
<sequence length="365" mass="41743">MSAKFITLIPIFVLAFTINVNTVDVQVPAGNRPLPGADSSIPENAYEIYTTGGQQQESTVVLVHDSKNRFKFTAPERSLGGQYELEEGKNNRGFGIISTENGILLYKAQQSTPDRIISDDKNGEFIYPKVDKGIWAITSDERLGTTYFIGTRFSSQTDREYTAGYIRVNKSSDLSLTRESLMANYVLPSMQSIDGLDAYSHSESWANLIYKVPNSAKLDSDIVKYGSFDRKIYRDQNLIIFVDKTKNMHPKDDFYNFKGVISNFENSRYTPYAPDDRPIQYATVWNNGRPGLLIDQYNPNKLSVLSQAYFDKMHLYYITIEYIDGKAPYTHMQLRNMLEYLDFKNLNEYIKKPAWLNGKVPETLK</sequence>
<dbReference type="AlphaFoldDB" id="A0A480BCK2"/>
<dbReference type="RefSeq" id="WP_137662149.1">
    <property type="nucleotide sequence ID" value="NZ_BJCR01000048.1"/>
</dbReference>
<dbReference type="EMBL" id="BJCR01000048">
    <property type="protein sequence ID" value="GCL69635.1"/>
    <property type="molecule type" value="Genomic_DNA"/>
</dbReference>
<feature type="signal peptide" evidence="1">
    <location>
        <begin position="1"/>
        <end position="22"/>
    </location>
</feature>
<keyword evidence="3" id="KW-1185">Reference proteome</keyword>
<gene>
    <name evidence="2" type="ORF">PAGU1579_14040</name>
</gene>
<evidence type="ECO:0000313" key="2">
    <source>
        <dbReference type="EMBL" id="GCL69635.1"/>
    </source>
</evidence>
<accession>A0A480BCK2</accession>
<name>A0A480BCK2_9FIRM</name>
<keyword evidence="1" id="KW-0732">Signal</keyword>
<dbReference type="Proteomes" id="UP000303581">
    <property type="component" value="Unassembled WGS sequence"/>
</dbReference>
<comment type="caution">
    <text evidence="2">The sequence shown here is derived from an EMBL/GenBank/DDBJ whole genome shotgun (WGS) entry which is preliminary data.</text>
</comment>
<reference evidence="2 3" key="1">
    <citation type="submission" date="2019-03" db="EMBL/GenBank/DDBJ databases">
        <title>Draft genome sequences of two Veillonella tobetsuensis clinical isolates from intraoperative bronchial fluids of elderly patients with pulmonary carcinoma.</title>
        <authorList>
            <person name="Akiyama T."/>
        </authorList>
    </citation>
    <scope>NUCLEOTIDE SEQUENCE [LARGE SCALE GENOMIC DNA]</scope>
    <source>
        <strain evidence="2 3">PAGU 1579</strain>
    </source>
</reference>